<dbReference type="RefSeq" id="WP_203759335.1">
    <property type="nucleotide sequence ID" value="NZ_BAAABO010000004.1"/>
</dbReference>
<dbReference type="PANTHER" id="PTHR37017">
    <property type="entry name" value="AB HYDROLASE-1 DOMAIN-CONTAINING PROTEIN-RELATED"/>
    <property type="match status" value="1"/>
</dbReference>
<dbReference type="InterPro" id="IPR052897">
    <property type="entry name" value="Sec-Metab_Biosynth_Hydrolase"/>
</dbReference>
<keyword evidence="3" id="KW-1185">Reference proteome</keyword>
<dbReference type="PANTHER" id="PTHR37017:SF11">
    <property type="entry name" value="ESTERASE_LIPASE_THIOESTERASE DOMAIN-CONTAINING PROTEIN"/>
    <property type="match status" value="1"/>
</dbReference>
<organism evidence="2 3">
    <name type="scientific">Paractinoplanes deccanensis</name>
    <dbReference type="NCBI Taxonomy" id="113561"/>
    <lineage>
        <taxon>Bacteria</taxon>
        <taxon>Bacillati</taxon>
        <taxon>Actinomycetota</taxon>
        <taxon>Actinomycetes</taxon>
        <taxon>Micromonosporales</taxon>
        <taxon>Micromonosporaceae</taxon>
        <taxon>Paractinoplanes</taxon>
    </lineage>
</organism>
<comment type="caution">
    <text evidence="2">The sequence shown here is derived from an EMBL/GenBank/DDBJ whole genome shotgun (WGS) entry which is preliminary data.</text>
</comment>
<dbReference type="InterPro" id="IPR029058">
    <property type="entry name" value="AB_hydrolase_fold"/>
</dbReference>
<dbReference type="InterPro" id="IPR000073">
    <property type="entry name" value="AB_hydrolase_1"/>
</dbReference>
<feature type="domain" description="AB hydrolase-1" evidence="1">
    <location>
        <begin position="5"/>
        <end position="212"/>
    </location>
</feature>
<evidence type="ECO:0000313" key="2">
    <source>
        <dbReference type="EMBL" id="GID71430.1"/>
    </source>
</evidence>
<dbReference type="EMBL" id="BOMI01000002">
    <property type="protein sequence ID" value="GID71430.1"/>
    <property type="molecule type" value="Genomic_DNA"/>
</dbReference>
<gene>
    <name evidence="2" type="ORF">Ade02nite_00710</name>
</gene>
<name>A0ABQ3XUR2_9ACTN</name>
<proteinExistence type="predicted"/>
<protein>
    <recommendedName>
        <fullName evidence="1">AB hydrolase-1 domain-containing protein</fullName>
    </recommendedName>
</protein>
<accession>A0ABQ3XUR2</accession>
<evidence type="ECO:0000313" key="3">
    <source>
        <dbReference type="Proteomes" id="UP000609879"/>
    </source>
</evidence>
<sequence length="218" mass="23074">MTTYVLVPGFWLGGWAWDEVAAPLRAAGHEVHQVSPSLDPGTVAADHVDQLAGLLDGLHDVVLVGHSYGGLVITAAADRKPERVARLVYVDTGPLPDGMSQADFEGAPPRAVDGLVPVPAEAPPTARGFDWAVVRERGRAQPLGTATGPVHHSGAWRTLPRTGILCSFTEAQLREMAATVPMFALMAGDDWTYAELATGHWPMFSEPRALASLLSAVG</sequence>
<dbReference type="Gene3D" id="3.40.50.1820">
    <property type="entry name" value="alpha/beta hydrolase"/>
    <property type="match status" value="1"/>
</dbReference>
<dbReference type="Proteomes" id="UP000609879">
    <property type="component" value="Unassembled WGS sequence"/>
</dbReference>
<dbReference type="SUPFAM" id="SSF53474">
    <property type="entry name" value="alpha/beta-Hydrolases"/>
    <property type="match status" value="1"/>
</dbReference>
<evidence type="ECO:0000259" key="1">
    <source>
        <dbReference type="Pfam" id="PF12697"/>
    </source>
</evidence>
<dbReference type="Pfam" id="PF12697">
    <property type="entry name" value="Abhydrolase_6"/>
    <property type="match status" value="1"/>
</dbReference>
<reference evidence="2 3" key="1">
    <citation type="submission" date="2021-01" db="EMBL/GenBank/DDBJ databases">
        <title>Whole genome shotgun sequence of Actinoplanes deccanensis NBRC 13994.</title>
        <authorList>
            <person name="Komaki H."/>
            <person name="Tamura T."/>
        </authorList>
    </citation>
    <scope>NUCLEOTIDE SEQUENCE [LARGE SCALE GENOMIC DNA]</scope>
    <source>
        <strain evidence="2 3">NBRC 13994</strain>
    </source>
</reference>